<gene>
    <name evidence="3" type="ORF">MED297_12227</name>
</gene>
<proteinExistence type="predicted"/>
<dbReference type="Gene3D" id="3.40.50.620">
    <property type="entry name" value="HUPs"/>
    <property type="match status" value="1"/>
</dbReference>
<dbReference type="HOGENOM" id="CLU_053514_1_2_6"/>
<name>A4BKN7_9GAMM</name>
<evidence type="ECO:0000313" key="3">
    <source>
        <dbReference type="EMBL" id="EAR07316.1"/>
    </source>
</evidence>
<dbReference type="InterPro" id="IPR003848">
    <property type="entry name" value="DUF218"/>
</dbReference>
<dbReference type="InterPro" id="IPR051599">
    <property type="entry name" value="Cell_Envelope_Assoc"/>
</dbReference>
<dbReference type="EMBL" id="AAOE01000048">
    <property type="protein sequence ID" value="EAR07316.1"/>
    <property type="molecule type" value="Genomic_DNA"/>
</dbReference>
<evidence type="ECO:0000313" key="4">
    <source>
        <dbReference type="Proteomes" id="UP000005953"/>
    </source>
</evidence>
<protein>
    <recommendedName>
        <fullName evidence="2">DUF218 domain-containing protein</fullName>
    </recommendedName>
</protein>
<dbReference type="AlphaFoldDB" id="A4BKN7"/>
<dbReference type="STRING" id="314283.MED297_12227"/>
<accession>A4BKN7</accession>
<dbReference type="GO" id="GO:0005886">
    <property type="term" value="C:plasma membrane"/>
    <property type="evidence" value="ECO:0007669"/>
    <property type="project" value="TreeGrafter"/>
</dbReference>
<dbReference type="InterPro" id="IPR014729">
    <property type="entry name" value="Rossmann-like_a/b/a_fold"/>
</dbReference>
<keyword evidence="1" id="KW-0812">Transmembrane</keyword>
<feature type="transmembrane region" description="Helical" evidence="1">
    <location>
        <begin position="43"/>
        <end position="65"/>
    </location>
</feature>
<reference evidence="3 4" key="1">
    <citation type="submission" date="2006-02" db="EMBL/GenBank/DDBJ databases">
        <authorList>
            <person name="Pinhassi J."/>
            <person name="Pedros-Alio C."/>
            <person name="Ferriera S."/>
            <person name="Johnson J."/>
            <person name="Kravitz S."/>
            <person name="Halpern A."/>
            <person name="Remington K."/>
            <person name="Beeson K."/>
            <person name="Tran B."/>
            <person name="Rogers Y.-H."/>
            <person name="Friedman R."/>
            <person name="Venter J.C."/>
        </authorList>
    </citation>
    <scope>NUCLEOTIDE SEQUENCE [LARGE SCALE GENOMIC DNA]</scope>
    <source>
        <strain evidence="3 4">MED297</strain>
    </source>
</reference>
<keyword evidence="4" id="KW-1185">Reference proteome</keyword>
<dbReference type="RefSeq" id="WP_008042141.1">
    <property type="nucleotide sequence ID" value="NZ_CH724149.1"/>
</dbReference>
<organism evidence="3 4">
    <name type="scientific">Reinekea blandensis MED297</name>
    <dbReference type="NCBI Taxonomy" id="314283"/>
    <lineage>
        <taxon>Bacteria</taxon>
        <taxon>Pseudomonadati</taxon>
        <taxon>Pseudomonadota</taxon>
        <taxon>Gammaproteobacteria</taxon>
        <taxon>Oceanospirillales</taxon>
        <taxon>Saccharospirillaceae</taxon>
        <taxon>Reinekea</taxon>
    </lineage>
</organism>
<evidence type="ECO:0000256" key="1">
    <source>
        <dbReference type="SAM" id="Phobius"/>
    </source>
</evidence>
<keyword evidence="1" id="KW-0472">Membrane</keyword>
<dbReference type="OrthoDB" id="9809813at2"/>
<dbReference type="GO" id="GO:0000270">
    <property type="term" value="P:peptidoglycan metabolic process"/>
    <property type="evidence" value="ECO:0007669"/>
    <property type="project" value="TreeGrafter"/>
</dbReference>
<dbReference type="CDD" id="cd06259">
    <property type="entry name" value="YdcF-like"/>
    <property type="match status" value="1"/>
</dbReference>
<sequence>MDDVFFLLSKLLWGLVSPSGLLLSGAFLAWFLRSRLPRVTRWLSVLVILALLLIGFYPVGAWLVYPLEHRFKPPNTEQAPDGIIVLGGAWRTQSSVYWGQWELNHAAERDLAMLALARRFPEAELVFTGGSGKLFSQQFKEADVARQLYSDLGLNPVRVQFESESRNTYENARFSQKLINPDVADIWWLVTSAYHMTRATEVFCGIGWRVVPYPVDHFYEPGSWRPNWAFADHLWELERVSREWLGLWVYRATGRAERGCT</sequence>
<feature type="transmembrane region" description="Helical" evidence="1">
    <location>
        <begin position="12"/>
        <end position="31"/>
    </location>
</feature>
<evidence type="ECO:0000259" key="2">
    <source>
        <dbReference type="Pfam" id="PF02698"/>
    </source>
</evidence>
<feature type="domain" description="DUF218" evidence="2">
    <location>
        <begin position="81"/>
        <end position="246"/>
    </location>
</feature>
<dbReference type="Pfam" id="PF02698">
    <property type="entry name" value="DUF218"/>
    <property type="match status" value="1"/>
</dbReference>
<dbReference type="PANTHER" id="PTHR30336">
    <property type="entry name" value="INNER MEMBRANE PROTEIN, PROBABLE PERMEASE"/>
    <property type="match status" value="1"/>
</dbReference>
<dbReference type="PANTHER" id="PTHR30336:SF4">
    <property type="entry name" value="ENVELOPE BIOGENESIS FACTOR ELYC"/>
    <property type="match status" value="1"/>
</dbReference>
<dbReference type="Proteomes" id="UP000005953">
    <property type="component" value="Unassembled WGS sequence"/>
</dbReference>
<dbReference type="GO" id="GO:0043164">
    <property type="term" value="P:Gram-negative-bacterium-type cell wall biogenesis"/>
    <property type="evidence" value="ECO:0007669"/>
    <property type="project" value="TreeGrafter"/>
</dbReference>
<keyword evidence="1" id="KW-1133">Transmembrane helix</keyword>
<comment type="caution">
    <text evidence="3">The sequence shown here is derived from an EMBL/GenBank/DDBJ whole genome shotgun (WGS) entry which is preliminary data.</text>
</comment>